<keyword evidence="3" id="KW-1185">Reference proteome</keyword>
<dbReference type="EMBL" id="SRIB01000004">
    <property type="protein sequence ID" value="TFZ40699.1"/>
    <property type="molecule type" value="Genomic_DNA"/>
</dbReference>
<evidence type="ECO:0000313" key="2">
    <source>
        <dbReference type="EMBL" id="TFZ40699.1"/>
    </source>
</evidence>
<reference evidence="2 3" key="1">
    <citation type="submission" date="2019-03" db="EMBL/GenBank/DDBJ databases">
        <title>Draft genome sequence data and analysis of a Fermenting Bacterium, Soehngenia longevitae strain 1933PT, isolated from petroleum reservoir in Azerbaijan.</title>
        <authorList>
            <person name="Grouzdev D.S."/>
            <person name="Bidzhieva S.K."/>
            <person name="Sokolova D.S."/>
            <person name="Tourova T.P."/>
            <person name="Poltaraus A.B."/>
            <person name="Nazina T.N."/>
        </authorList>
    </citation>
    <scope>NUCLEOTIDE SEQUENCE [LARGE SCALE GENOMIC DNA]</scope>
    <source>
        <strain evidence="2 3">1933P</strain>
    </source>
</reference>
<sequence>MAKVRTFLSNISNAFSGLKNYLGEASALFIVLLIIIVSVLTINYIYRKNKGLNYLPGLISFIVGLVILVLNIGNLMNPYNLAKLELTIILISAGLCGIVFAKLLSVIKKSNMKNKKPKKSPKTAETETK</sequence>
<feature type="transmembrane region" description="Helical" evidence="1">
    <location>
        <begin position="88"/>
        <end position="107"/>
    </location>
</feature>
<dbReference type="Proteomes" id="UP000298381">
    <property type="component" value="Unassembled WGS sequence"/>
</dbReference>
<organism evidence="2 3">
    <name type="scientific">Soehngenia longivitae</name>
    <dbReference type="NCBI Taxonomy" id="2562294"/>
    <lineage>
        <taxon>Bacteria</taxon>
        <taxon>Bacillati</taxon>
        <taxon>Bacillota</taxon>
        <taxon>Tissierellia</taxon>
        <taxon>Tissierellales</taxon>
        <taxon>Tissierellaceae</taxon>
        <taxon>Soehngenia</taxon>
    </lineage>
</organism>
<name>A0A4Z0D765_9FIRM</name>
<keyword evidence="1" id="KW-1133">Transmembrane helix</keyword>
<proteinExistence type="predicted"/>
<comment type="caution">
    <text evidence="2">The sequence shown here is derived from an EMBL/GenBank/DDBJ whole genome shotgun (WGS) entry which is preliminary data.</text>
</comment>
<gene>
    <name evidence="2" type="ORF">E4100_03835</name>
</gene>
<evidence type="ECO:0000313" key="3">
    <source>
        <dbReference type="Proteomes" id="UP000298381"/>
    </source>
</evidence>
<keyword evidence="1" id="KW-0472">Membrane</keyword>
<keyword evidence="1" id="KW-0812">Transmembrane</keyword>
<protein>
    <submittedName>
        <fullName evidence="2">Uncharacterized protein</fullName>
    </submittedName>
</protein>
<accession>A0A4Z0D765</accession>
<dbReference type="RefSeq" id="WP_135270725.1">
    <property type="nucleotide sequence ID" value="NZ_SRIB01000004.1"/>
</dbReference>
<evidence type="ECO:0000256" key="1">
    <source>
        <dbReference type="SAM" id="Phobius"/>
    </source>
</evidence>
<feature type="transmembrane region" description="Helical" evidence="1">
    <location>
        <begin position="58"/>
        <end position="76"/>
    </location>
</feature>
<feature type="transmembrane region" description="Helical" evidence="1">
    <location>
        <begin position="25"/>
        <end position="46"/>
    </location>
</feature>
<dbReference type="AlphaFoldDB" id="A0A4Z0D765"/>